<evidence type="ECO:0000256" key="2">
    <source>
        <dbReference type="ARBA" id="ARBA00022771"/>
    </source>
</evidence>
<comment type="caution">
    <text evidence="5">The sequence shown here is derived from an EMBL/GenBank/DDBJ whole genome shotgun (WGS) entry which is preliminary data.</text>
</comment>
<name>A0AAD7JK98_9AGAR</name>
<sequence>MRKKFLQSDDPTQHEPCGACADNIIKREVVCEVCYKTPYQAAVFQPFAPCSKCNLVRYCSDACKEALDSVHSKADCATLRLLHATERTQIDYHIARKKLAKFERLAAPSPSPRRSYTPLSRYAGFDHFHRDLSAEFGDIALMYRALADSFHTFHPMAVQAVGQMSTEAESIPLTVIAGLEASIPDIATRRALEIHFVAASSRELCSRAMTEELLHHFTSLHELNIHYVGPEAADPRCAPSSPNLACSPCKERGSSRMWTIHATEYHRFLADNPARRPDLIVGLNTGCAEIETASWATTLDKICALKTPTLFTAYSQPGLNLLRGRGVDFVVEVRENKWRGIIPIVNKGIKLTQGMLALYSSNYWYVFRGRN</sequence>
<keyword evidence="6" id="KW-1185">Reference proteome</keyword>
<evidence type="ECO:0000313" key="6">
    <source>
        <dbReference type="Proteomes" id="UP001215280"/>
    </source>
</evidence>
<keyword evidence="2" id="KW-0863">Zinc-finger</keyword>
<dbReference type="EMBL" id="JARJLG010000036">
    <property type="protein sequence ID" value="KAJ7765076.1"/>
    <property type="molecule type" value="Genomic_DNA"/>
</dbReference>
<feature type="domain" description="MYND-type" evidence="4">
    <location>
        <begin position="31"/>
        <end position="76"/>
    </location>
</feature>
<dbReference type="InterPro" id="IPR002893">
    <property type="entry name" value="Znf_MYND"/>
</dbReference>
<dbReference type="Proteomes" id="UP001215280">
    <property type="component" value="Unassembled WGS sequence"/>
</dbReference>
<dbReference type="AlphaFoldDB" id="A0AAD7JK98"/>
<dbReference type="InterPro" id="IPR046824">
    <property type="entry name" value="Mss51-like_C"/>
</dbReference>
<organism evidence="5 6">
    <name type="scientific">Mycena maculata</name>
    <dbReference type="NCBI Taxonomy" id="230809"/>
    <lineage>
        <taxon>Eukaryota</taxon>
        <taxon>Fungi</taxon>
        <taxon>Dikarya</taxon>
        <taxon>Basidiomycota</taxon>
        <taxon>Agaricomycotina</taxon>
        <taxon>Agaricomycetes</taxon>
        <taxon>Agaricomycetidae</taxon>
        <taxon>Agaricales</taxon>
        <taxon>Marasmiineae</taxon>
        <taxon>Mycenaceae</taxon>
        <taxon>Mycena</taxon>
    </lineage>
</organism>
<evidence type="ECO:0000256" key="3">
    <source>
        <dbReference type="ARBA" id="ARBA00022833"/>
    </source>
</evidence>
<gene>
    <name evidence="5" type="ORF">DFH07DRAFT_372973</name>
</gene>
<dbReference type="PANTHER" id="PTHR28069:SF2">
    <property type="entry name" value="GH20023P"/>
    <property type="match status" value="1"/>
</dbReference>
<proteinExistence type="predicted"/>
<accession>A0AAD7JK98</accession>
<protein>
    <recommendedName>
        <fullName evidence="4">MYND-type domain-containing protein</fullName>
    </recommendedName>
</protein>
<dbReference type="Pfam" id="PF20179">
    <property type="entry name" value="MSS51_C"/>
    <property type="match status" value="1"/>
</dbReference>
<evidence type="ECO:0000259" key="4">
    <source>
        <dbReference type="PROSITE" id="PS01360"/>
    </source>
</evidence>
<keyword evidence="3" id="KW-0862">Zinc</keyword>
<evidence type="ECO:0000256" key="1">
    <source>
        <dbReference type="ARBA" id="ARBA00022723"/>
    </source>
</evidence>
<evidence type="ECO:0000313" key="5">
    <source>
        <dbReference type="EMBL" id="KAJ7765076.1"/>
    </source>
</evidence>
<dbReference type="GO" id="GO:0008270">
    <property type="term" value="F:zinc ion binding"/>
    <property type="evidence" value="ECO:0007669"/>
    <property type="project" value="UniProtKB-KW"/>
</dbReference>
<reference evidence="5" key="1">
    <citation type="submission" date="2023-03" db="EMBL/GenBank/DDBJ databases">
        <title>Massive genome expansion in bonnet fungi (Mycena s.s.) driven by repeated elements and novel gene families across ecological guilds.</title>
        <authorList>
            <consortium name="Lawrence Berkeley National Laboratory"/>
            <person name="Harder C.B."/>
            <person name="Miyauchi S."/>
            <person name="Viragh M."/>
            <person name="Kuo A."/>
            <person name="Thoen E."/>
            <person name="Andreopoulos B."/>
            <person name="Lu D."/>
            <person name="Skrede I."/>
            <person name="Drula E."/>
            <person name="Henrissat B."/>
            <person name="Morin E."/>
            <person name="Kohler A."/>
            <person name="Barry K."/>
            <person name="LaButti K."/>
            <person name="Morin E."/>
            <person name="Salamov A."/>
            <person name="Lipzen A."/>
            <person name="Mereny Z."/>
            <person name="Hegedus B."/>
            <person name="Baldrian P."/>
            <person name="Stursova M."/>
            <person name="Weitz H."/>
            <person name="Taylor A."/>
            <person name="Grigoriev I.V."/>
            <person name="Nagy L.G."/>
            <person name="Martin F."/>
            <person name="Kauserud H."/>
        </authorList>
    </citation>
    <scope>NUCLEOTIDE SEQUENCE</scope>
    <source>
        <strain evidence="5">CBHHK188m</strain>
    </source>
</reference>
<dbReference type="PROSITE" id="PS01360">
    <property type="entry name" value="ZF_MYND_1"/>
    <property type="match status" value="1"/>
</dbReference>
<dbReference type="PANTHER" id="PTHR28069">
    <property type="entry name" value="GH20023P"/>
    <property type="match status" value="1"/>
</dbReference>
<keyword evidence="1" id="KW-0479">Metal-binding</keyword>